<gene>
    <name evidence="2" type="ORF">BJ975_001557</name>
    <name evidence="1" type="ORF">IDH50_11150</name>
</gene>
<dbReference type="EMBL" id="JACWMT010000002">
    <property type="protein sequence ID" value="MBD1270790.1"/>
    <property type="molecule type" value="Genomic_DNA"/>
</dbReference>
<dbReference type="RefSeq" id="WP_179424655.1">
    <property type="nucleotide sequence ID" value="NZ_BAAAMP010000001.1"/>
</dbReference>
<evidence type="ECO:0008006" key="5">
    <source>
        <dbReference type="Google" id="ProtNLM"/>
    </source>
</evidence>
<evidence type="ECO:0000313" key="1">
    <source>
        <dbReference type="EMBL" id="MBD1270790.1"/>
    </source>
</evidence>
<dbReference type="AlphaFoldDB" id="A0A8I0FXI6"/>
<dbReference type="EMBL" id="JACBZN010000001">
    <property type="protein sequence ID" value="NYI38182.1"/>
    <property type="molecule type" value="Genomic_DNA"/>
</dbReference>
<evidence type="ECO:0000313" key="4">
    <source>
        <dbReference type="Proteomes" id="UP000659061"/>
    </source>
</evidence>
<proteinExistence type="predicted"/>
<dbReference type="Proteomes" id="UP000659061">
    <property type="component" value="Unassembled WGS sequence"/>
</dbReference>
<keyword evidence="3" id="KW-1185">Reference proteome</keyword>
<sequence>MTVHADLESTEGLRFLLLRLAYSGPRAWQDEAEATELVEFLTTKYGALARKYGLEPADAAAAAFDVMRTRSARVADDTWAVITRAVQLTLIYEARAQGLLCSNQAARRPELADCHDAERFSDRERALAEFHPAFHVHDTETSPDTSDDRLEESTNSFVALDRAVELFTENGWPPAAARMVLEYVCSQLSSCGDRQRAYEYLRRDVRGRRQLDLDQRSWIRLLRVVLGDPRRDFAGTRLGRGVLLRLCLGEELAELCCDDEVTAIIWESSPTAAGDAHA</sequence>
<accession>A0A8I0FXI6</accession>
<name>A0A8I0FXI6_9ACTN</name>
<dbReference type="Proteomes" id="UP000587211">
    <property type="component" value="Unassembled WGS sequence"/>
</dbReference>
<protein>
    <recommendedName>
        <fullName evidence="5">Serine/arginine repetitive matrix protein 2</fullName>
    </recommendedName>
</protein>
<organism evidence="1 4">
    <name type="scientific">Aeromicrobium tamlense</name>
    <dbReference type="NCBI Taxonomy" id="375541"/>
    <lineage>
        <taxon>Bacteria</taxon>
        <taxon>Bacillati</taxon>
        <taxon>Actinomycetota</taxon>
        <taxon>Actinomycetes</taxon>
        <taxon>Propionibacteriales</taxon>
        <taxon>Nocardioidaceae</taxon>
        <taxon>Aeromicrobium</taxon>
    </lineage>
</organism>
<reference evidence="2 3" key="1">
    <citation type="submission" date="2020-07" db="EMBL/GenBank/DDBJ databases">
        <title>Sequencing the genomes of 1000 actinobacteria strains.</title>
        <authorList>
            <person name="Klenk H.-P."/>
        </authorList>
    </citation>
    <scope>NUCLEOTIDE SEQUENCE [LARGE SCALE GENOMIC DNA]</scope>
    <source>
        <strain evidence="2 3">DSM 19087</strain>
    </source>
</reference>
<evidence type="ECO:0000313" key="2">
    <source>
        <dbReference type="EMBL" id="NYI38182.1"/>
    </source>
</evidence>
<comment type="caution">
    <text evidence="1">The sequence shown here is derived from an EMBL/GenBank/DDBJ whole genome shotgun (WGS) entry which is preliminary data.</text>
</comment>
<evidence type="ECO:0000313" key="3">
    <source>
        <dbReference type="Proteomes" id="UP000587211"/>
    </source>
</evidence>
<reference evidence="1" key="2">
    <citation type="submission" date="2020-09" db="EMBL/GenBank/DDBJ databases">
        <title>Novel species in genus Aeromicrobium.</title>
        <authorList>
            <person name="Zhang G."/>
        </authorList>
    </citation>
    <scope>NUCLEOTIDE SEQUENCE</scope>
    <source>
        <strain evidence="1">SSW1-57</strain>
    </source>
</reference>